<dbReference type="Gene3D" id="3.30.310.260">
    <property type="match status" value="1"/>
</dbReference>
<keyword evidence="7" id="KW-0511">Multifunctional enzyme</keyword>
<dbReference type="GO" id="GO:0003684">
    <property type="term" value="F:damaged DNA binding"/>
    <property type="evidence" value="ECO:0007669"/>
    <property type="project" value="InterPro"/>
</dbReference>
<dbReference type="GO" id="GO:0006284">
    <property type="term" value="P:base-excision repair"/>
    <property type="evidence" value="ECO:0007669"/>
    <property type="project" value="InterPro"/>
</dbReference>
<dbReference type="SUPFAM" id="SSF55945">
    <property type="entry name" value="TATA-box binding protein-like"/>
    <property type="match status" value="1"/>
</dbReference>
<dbReference type="GO" id="GO:0006289">
    <property type="term" value="P:nucleotide-excision repair"/>
    <property type="evidence" value="ECO:0007669"/>
    <property type="project" value="InterPro"/>
</dbReference>
<dbReference type="SMART" id="SM00478">
    <property type="entry name" value="ENDO3c"/>
    <property type="match status" value="1"/>
</dbReference>
<dbReference type="EC" id="4.2.99.18" evidence="2"/>
<reference evidence="11" key="3">
    <citation type="submission" date="2022-01" db="EMBL/GenBank/DDBJ databases">
        <title>Collection of gut derived symbiotic bacterial strains cultured from healthy donors.</title>
        <authorList>
            <person name="Lin H."/>
            <person name="Kohout C."/>
            <person name="Waligurski E."/>
            <person name="Pamer E.G."/>
        </authorList>
    </citation>
    <scope>NUCLEOTIDE SEQUENCE</scope>
    <source>
        <strain evidence="11">DFI.6.55</strain>
    </source>
</reference>
<evidence type="ECO:0000256" key="7">
    <source>
        <dbReference type="ARBA" id="ARBA00023268"/>
    </source>
</evidence>
<dbReference type="Gene3D" id="1.10.1670.10">
    <property type="entry name" value="Helix-hairpin-Helix base-excision DNA repair enzymes (C-terminal)"/>
    <property type="match status" value="1"/>
</dbReference>
<keyword evidence="6" id="KW-0456">Lyase</keyword>
<evidence type="ECO:0000256" key="2">
    <source>
        <dbReference type="ARBA" id="ARBA00012720"/>
    </source>
</evidence>
<dbReference type="Gene3D" id="1.10.340.30">
    <property type="entry name" value="Hypothetical protein, domain 2"/>
    <property type="match status" value="1"/>
</dbReference>
<dbReference type="InterPro" id="IPR003265">
    <property type="entry name" value="HhH-GPD_domain"/>
</dbReference>
<evidence type="ECO:0000259" key="10">
    <source>
        <dbReference type="SMART" id="SM00478"/>
    </source>
</evidence>
<evidence type="ECO:0000313" key="11">
    <source>
        <dbReference type="EMBL" id="MCG4747745.1"/>
    </source>
</evidence>
<dbReference type="InterPro" id="IPR011257">
    <property type="entry name" value="DNA_glycosylase"/>
</dbReference>
<dbReference type="EMBL" id="JAKNGE010000028">
    <property type="protein sequence ID" value="MCG4747745.1"/>
    <property type="molecule type" value="Genomic_DNA"/>
</dbReference>
<evidence type="ECO:0000256" key="8">
    <source>
        <dbReference type="ARBA" id="ARBA00023295"/>
    </source>
</evidence>
<sequence>MITKYTISCLDLKQIAESGQCFRMNPLDRDRLPQEADYGYRIISRGKLLDIWQKGQELTFDCAGEDLDFWLDYFDIAADYQDMINSVAPGNTYLAEAAQAGKGIRILKQDPWEMIITFVISQQKTIPKIRQLVEALCTSYGAPVSSSLNNGAMVNHDPINAAPGGGIHGKGPEAFAAKTNTGQRLFSFPSPKELSRASLDELKELKLGYRAKYIYQLCQDAVSGALDLALLDTMDYGTALGYLTGFYGIGKKVANCVCLFGLHHIGAFPVDTWIEKILMAQYYDKRKYRRTPKTCLCDTIVKDVFGQYGGCAGVMQQYIFYYERLRNSKLS</sequence>
<evidence type="ECO:0000313" key="13">
    <source>
        <dbReference type="Proteomes" id="UP000669239"/>
    </source>
</evidence>
<dbReference type="AlphaFoldDB" id="A0AAW5C0W9"/>
<evidence type="ECO:0000313" key="14">
    <source>
        <dbReference type="Proteomes" id="UP001299608"/>
    </source>
</evidence>
<dbReference type="InterPro" id="IPR023170">
    <property type="entry name" value="HhH_base_excis_C"/>
</dbReference>
<keyword evidence="4" id="KW-0378">Hydrolase</keyword>
<dbReference type="PANTHER" id="PTHR10242">
    <property type="entry name" value="8-OXOGUANINE DNA GLYCOSYLASE"/>
    <property type="match status" value="1"/>
</dbReference>
<dbReference type="EMBL" id="JAAITT010000026">
    <property type="protein sequence ID" value="NSJ50445.1"/>
    <property type="molecule type" value="Genomic_DNA"/>
</dbReference>
<protein>
    <recommendedName>
        <fullName evidence="2">DNA-(apurinic or apyrimidinic site) lyase</fullName>
        <ecNumber evidence="2">4.2.99.18</ecNumber>
    </recommendedName>
</protein>
<feature type="domain" description="HhH-GPD" evidence="10">
    <location>
        <begin position="167"/>
        <end position="324"/>
    </location>
</feature>
<dbReference type="RefSeq" id="WP_165642555.1">
    <property type="nucleotide sequence ID" value="NZ_BAABZL010000001.1"/>
</dbReference>
<evidence type="ECO:0000256" key="4">
    <source>
        <dbReference type="ARBA" id="ARBA00022801"/>
    </source>
</evidence>
<name>A0AAW5C0W9_9FIRM</name>
<keyword evidence="8" id="KW-0326">Glycosidase</keyword>
<gene>
    <name evidence="12" type="ORF">G5B36_17300</name>
    <name evidence="11" type="ORF">L0N08_20145</name>
</gene>
<dbReference type="GO" id="GO:0140078">
    <property type="term" value="F:class I DNA-(apurinic or apyrimidinic site) endonuclease activity"/>
    <property type="evidence" value="ECO:0007669"/>
    <property type="project" value="UniProtKB-EC"/>
</dbReference>
<comment type="catalytic activity">
    <reaction evidence="9">
        <text>2'-deoxyribonucleotide-(2'-deoxyribose 5'-phosphate)-2'-deoxyribonucleotide-DNA = a 3'-end 2'-deoxyribonucleotide-(2,3-dehydro-2,3-deoxyribose 5'-phosphate)-DNA + a 5'-end 5'-phospho-2'-deoxyribonucleoside-DNA + H(+)</text>
        <dbReference type="Rhea" id="RHEA:66592"/>
        <dbReference type="Rhea" id="RHEA-COMP:13180"/>
        <dbReference type="Rhea" id="RHEA-COMP:16897"/>
        <dbReference type="Rhea" id="RHEA-COMP:17067"/>
        <dbReference type="ChEBI" id="CHEBI:15378"/>
        <dbReference type="ChEBI" id="CHEBI:136412"/>
        <dbReference type="ChEBI" id="CHEBI:157695"/>
        <dbReference type="ChEBI" id="CHEBI:167181"/>
        <dbReference type="EC" id="4.2.99.18"/>
    </reaction>
</comment>
<dbReference type="SUPFAM" id="SSF48150">
    <property type="entry name" value="DNA-glycosylase"/>
    <property type="match status" value="1"/>
</dbReference>
<keyword evidence="13" id="KW-1185">Reference proteome</keyword>
<evidence type="ECO:0000256" key="9">
    <source>
        <dbReference type="ARBA" id="ARBA00044632"/>
    </source>
</evidence>
<dbReference type="CDD" id="cd00056">
    <property type="entry name" value="ENDO3c"/>
    <property type="match status" value="1"/>
</dbReference>
<dbReference type="GO" id="GO:0008534">
    <property type="term" value="F:oxidized purine nucleobase lesion DNA N-glycosylase activity"/>
    <property type="evidence" value="ECO:0007669"/>
    <property type="project" value="InterPro"/>
</dbReference>
<dbReference type="Proteomes" id="UP001299608">
    <property type="component" value="Unassembled WGS sequence"/>
</dbReference>
<dbReference type="InterPro" id="IPR012904">
    <property type="entry name" value="OGG_N"/>
</dbReference>
<dbReference type="PANTHER" id="PTHR10242:SF2">
    <property type="entry name" value="N-GLYCOSYLASE_DNA LYASE"/>
    <property type="match status" value="1"/>
</dbReference>
<evidence type="ECO:0000256" key="1">
    <source>
        <dbReference type="ARBA" id="ARBA00010679"/>
    </source>
</evidence>
<evidence type="ECO:0000256" key="3">
    <source>
        <dbReference type="ARBA" id="ARBA00022763"/>
    </source>
</evidence>
<proteinExistence type="inferred from homology"/>
<accession>A0AAW5C0W9</accession>
<dbReference type="Pfam" id="PF00730">
    <property type="entry name" value="HhH-GPD"/>
    <property type="match status" value="1"/>
</dbReference>
<dbReference type="GeneID" id="97205954"/>
<organism evidence="11 14">
    <name type="scientific">Enterocloster aldenensis</name>
    <dbReference type="NCBI Taxonomy" id="358742"/>
    <lineage>
        <taxon>Bacteria</taxon>
        <taxon>Bacillati</taxon>
        <taxon>Bacillota</taxon>
        <taxon>Clostridia</taxon>
        <taxon>Lachnospirales</taxon>
        <taxon>Lachnospiraceae</taxon>
        <taxon>Enterocloster</taxon>
    </lineage>
</organism>
<comment type="caution">
    <text evidence="11">The sequence shown here is derived from an EMBL/GenBank/DDBJ whole genome shotgun (WGS) entry which is preliminary data.</text>
</comment>
<dbReference type="InterPro" id="IPR052054">
    <property type="entry name" value="Oxidative_DNA_repair_enzyme"/>
</dbReference>
<reference evidence="12" key="2">
    <citation type="submission" date="2020-02" db="EMBL/GenBank/DDBJ databases">
        <authorList>
            <person name="Littmann E."/>
            <person name="Sorbara M."/>
        </authorList>
    </citation>
    <scope>NUCLEOTIDE SEQUENCE</scope>
    <source>
        <strain evidence="12">MSK.1.17</strain>
    </source>
</reference>
<dbReference type="Pfam" id="PF07934">
    <property type="entry name" value="OGG_N"/>
    <property type="match status" value="1"/>
</dbReference>
<reference evidence="12 13" key="1">
    <citation type="journal article" date="2020" name="Cell Host Microbe">
        <title>Functional and Genomic Variation between Human-Derived Isolates of Lachnospiraceae Reveals Inter- and Intra-Species Diversity.</title>
        <authorList>
            <person name="Sorbara M.T."/>
            <person name="Littmann E.R."/>
            <person name="Fontana E."/>
            <person name="Moody T.U."/>
            <person name="Kohout C.E."/>
            <person name="Gjonbalaj M."/>
            <person name="Eaton V."/>
            <person name="Seok R."/>
            <person name="Leiner I.M."/>
            <person name="Pamer E.G."/>
        </authorList>
    </citation>
    <scope>NUCLEOTIDE SEQUENCE [LARGE SCALE GENOMIC DNA]</scope>
    <source>
        <strain evidence="12 13">MSK.1.17</strain>
    </source>
</reference>
<dbReference type="Proteomes" id="UP000669239">
    <property type="component" value="Unassembled WGS sequence"/>
</dbReference>
<keyword evidence="3" id="KW-0227">DNA damage</keyword>
<evidence type="ECO:0000313" key="12">
    <source>
        <dbReference type="EMBL" id="NSJ50445.1"/>
    </source>
</evidence>
<keyword evidence="5" id="KW-0234">DNA repair</keyword>
<comment type="similarity">
    <text evidence="1">Belongs to the type-1 OGG1 family.</text>
</comment>
<evidence type="ECO:0000256" key="6">
    <source>
        <dbReference type="ARBA" id="ARBA00023239"/>
    </source>
</evidence>
<evidence type="ECO:0000256" key="5">
    <source>
        <dbReference type="ARBA" id="ARBA00023204"/>
    </source>
</evidence>